<gene>
    <name evidence="8" type="primary">NADSYN1</name>
</gene>
<evidence type="ECO:0000256" key="6">
    <source>
        <dbReference type="SAM" id="MobiDB-lite"/>
    </source>
</evidence>
<dbReference type="InterPro" id="IPR036526">
    <property type="entry name" value="C-N_Hydrolase_sf"/>
</dbReference>
<evidence type="ECO:0000259" key="7">
    <source>
        <dbReference type="PROSITE" id="PS50263"/>
    </source>
</evidence>
<dbReference type="SMR" id="H0YCF9"/>
<reference evidence="8" key="5">
    <citation type="submission" date="2025-09" db="UniProtKB">
        <authorList>
            <consortium name="Ensembl"/>
        </authorList>
    </citation>
    <scope>IDENTIFICATION</scope>
</reference>
<dbReference type="Bgee" id="ENSG00000172890">
    <property type="expression patterns" value="Expressed in right uterine tube and 174 other cell types or tissues"/>
</dbReference>
<feature type="domain" description="CN hydrolase" evidence="7">
    <location>
        <begin position="1"/>
        <end position="53"/>
    </location>
</feature>
<dbReference type="VEuPathDB" id="HostDB:ENSG00000172890"/>
<protein>
    <recommendedName>
        <fullName evidence="2">Glutamine-dependent NAD(+) synthetase</fullName>
    </recommendedName>
    <alternativeName>
        <fullName evidence="4">NAD(+) synthase [glutamine-hydrolyzing]</fullName>
    </alternativeName>
    <alternativeName>
        <fullName evidence="5">NAD(+) synthetase</fullName>
    </alternativeName>
</protein>
<proteinExistence type="evidence at protein level"/>
<accession>H0YCF9</accession>
<dbReference type="GO" id="GO:0009435">
    <property type="term" value="P:NAD+ biosynthetic process"/>
    <property type="evidence" value="ECO:0007669"/>
    <property type="project" value="InterPro"/>
</dbReference>
<dbReference type="ExpressionAtlas" id="H0YCF9">
    <property type="expression patterns" value="baseline and differential"/>
</dbReference>
<name>H0YCF9_HUMAN</name>
<dbReference type="EMBL" id="AP002387">
    <property type="status" value="NOT_ANNOTATED_CDS"/>
    <property type="molecule type" value="Genomic_DNA"/>
</dbReference>
<dbReference type="EMBL" id="AP000867">
    <property type="status" value="NOT_ANNOTATED_CDS"/>
    <property type="molecule type" value="Genomic_DNA"/>
</dbReference>
<feature type="non-terminal residue" evidence="8">
    <location>
        <position position="1"/>
    </location>
</feature>
<dbReference type="HGNC" id="HGNC:29832">
    <property type="gene designation" value="NADSYN1"/>
</dbReference>
<evidence type="ECO:0007829" key="11">
    <source>
        <dbReference type="ProteomicsDB" id="H0YCF9"/>
    </source>
</evidence>
<organism evidence="8 9">
    <name type="scientific">Homo sapiens</name>
    <name type="common">Human</name>
    <dbReference type="NCBI Taxonomy" id="9606"/>
    <lineage>
        <taxon>Eukaryota</taxon>
        <taxon>Metazoa</taxon>
        <taxon>Chordata</taxon>
        <taxon>Craniata</taxon>
        <taxon>Vertebrata</taxon>
        <taxon>Euteleostomi</taxon>
        <taxon>Mammalia</taxon>
        <taxon>Eutheria</taxon>
        <taxon>Euarchontoglires</taxon>
        <taxon>Primates</taxon>
        <taxon>Haplorrhini</taxon>
        <taxon>Catarrhini</taxon>
        <taxon>Hominidae</taxon>
        <taxon>Homo</taxon>
    </lineage>
</organism>
<dbReference type="Proteomes" id="UP000005640">
    <property type="component" value="Chromosome 11"/>
</dbReference>
<keyword evidence="3" id="KW-0436">Ligase</keyword>
<dbReference type="ChiTaRS" id="NADSYN1">
    <property type="organism name" value="human"/>
</dbReference>
<keyword evidence="10 11" id="KW-1267">Proteomics identification</keyword>
<evidence type="ECO:0000256" key="3">
    <source>
        <dbReference type="ARBA" id="ARBA00022598"/>
    </source>
</evidence>
<dbReference type="GO" id="GO:0005737">
    <property type="term" value="C:cytoplasm"/>
    <property type="evidence" value="ECO:0007669"/>
    <property type="project" value="InterPro"/>
</dbReference>
<dbReference type="MassIVE" id="H0YCF9"/>
<dbReference type="UCSC" id="uc058evd.1">
    <property type="organism name" value="human"/>
</dbReference>
<dbReference type="PROSITE" id="PS50263">
    <property type="entry name" value="CN_HYDROLASE"/>
    <property type="match status" value="1"/>
</dbReference>
<dbReference type="GO" id="GO:0003952">
    <property type="term" value="F:NAD+ synthase (glutamine-hydrolyzing) activity"/>
    <property type="evidence" value="ECO:0007669"/>
    <property type="project" value="InterPro"/>
</dbReference>
<dbReference type="HOGENOM" id="CLU_2564319_0_0_1"/>
<evidence type="ECO:0000256" key="1">
    <source>
        <dbReference type="ARBA" id="ARBA00011643"/>
    </source>
</evidence>
<dbReference type="PANTHER" id="PTHR23090:SF9">
    <property type="entry name" value="GLUTAMINE-DEPENDENT NAD(+) SYNTHETASE"/>
    <property type="match status" value="1"/>
</dbReference>
<reference evidence="8 9" key="1">
    <citation type="journal article" date="2001" name="Nature">
        <title>Initial sequencing and analysis of the human genome.</title>
        <authorList>
            <consortium name="International Human Genome Sequencing Consortium"/>
            <person name="Lander E.S."/>
            <person name="Linton L.M."/>
            <person name="Birren B."/>
            <person name="Nusbaum C."/>
            <person name="Zody M.C."/>
            <person name="Baldwin J."/>
            <person name="Devon K."/>
            <person name="Dewar K."/>
            <person name="Doyle M."/>
            <person name="FitzHugh W."/>
            <person name="Funke R."/>
            <person name="Gage D."/>
            <person name="Harris K."/>
            <person name="Heaford A."/>
            <person name="Howland J."/>
            <person name="Kann L."/>
            <person name="Lehoczky J."/>
            <person name="LeVine R."/>
            <person name="McEwan P."/>
            <person name="McKernan K."/>
            <person name="Meldrim J."/>
            <person name="Mesirov J.P."/>
            <person name="Miranda C."/>
            <person name="Morris W."/>
            <person name="Naylor J."/>
            <person name="Raymond C."/>
            <person name="Rosetti M."/>
            <person name="Santos R."/>
            <person name="Sheridan A."/>
            <person name="Sougnez C."/>
            <person name="Stange-Thomann N."/>
            <person name="Stojanovic N."/>
            <person name="Subramanian A."/>
            <person name="Wyman D."/>
            <person name="Rogers J."/>
            <person name="Sulston J."/>
            <person name="Ainscough R."/>
            <person name="Beck S."/>
            <person name="Bentley D."/>
            <person name="Burton J."/>
            <person name="Clee C."/>
            <person name="Carter N."/>
            <person name="Coulson A."/>
            <person name="Deadman R."/>
            <person name="Deloukas P."/>
            <person name="Dunham A."/>
            <person name="Dunham I."/>
            <person name="Durbin R."/>
            <person name="French L."/>
            <person name="Grafham D."/>
            <person name="Gregory S."/>
            <person name="Hubbard T."/>
            <person name="Humphray S."/>
            <person name="Hunt A."/>
            <person name="Jones M."/>
            <person name="Lloyd C."/>
            <person name="McMurray A."/>
            <person name="Matthews L."/>
            <person name="Mercer S."/>
            <person name="Milne S."/>
            <person name="Mullikin J.C."/>
            <person name="Mungall A."/>
            <person name="Plumb R."/>
            <person name="Ross M."/>
            <person name="Shownkeen R."/>
            <person name="Sims S."/>
            <person name="Waterston R.H."/>
            <person name="Wilson R.K."/>
            <person name="Hillier L.W."/>
            <person name="McPherson J.D."/>
            <person name="Marra M.A."/>
            <person name="Mardis E.R."/>
            <person name="Fulton L.A."/>
            <person name="Chinwalla A.T."/>
            <person name="Pepin K.H."/>
            <person name="Gish W.R."/>
            <person name="Chissoe S.L."/>
            <person name="Wendl M.C."/>
            <person name="Delehaunty K.D."/>
            <person name="Miner T.L."/>
            <person name="Delehaunty A."/>
            <person name="Kramer J.B."/>
            <person name="Cook L.L."/>
            <person name="Fulton R.S."/>
            <person name="Johnson D.L."/>
            <person name="Minx P.J."/>
            <person name="Clifton S.W."/>
            <person name="Hawkins T."/>
            <person name="Branscomb E."/>
            <person name="Predki P."/>
            <person name="Richardson P."/>
            <person name="Wenning S."/>
            <person name="Slezak T."/>
            <person name="Doggett N."/>
            <person name="Cheng J.F."/>
            <person name="Olsen A."/>
            <person name="Lucas S."/>
            <person name="Elkin C."/>
            <person name="Uberbacher E."/>
            <person name="Frazier M."/>
            <person name="Gibbs R.A."/>
            <person name="Muzny D.M."/>
            <person name="Scherer S.E."/>
            <person name="Bouck J.B."/>
            <person name="Sodergren E.J."/>
            <person name="Worley K.C."/>
            <person name="Rives C.M."/>
            <person name="Gorrell J.H."/>
            <person name="Metzker M.L."/>
            <person name="Naylor S.L."/>
            <person name="Kucherlapati R.S."/>
            <person name="Nelson D.L."/>
            <person name="Weinstock G.M."/>
            <person name="Sakaki Y."/>
            <person name="Fujiyama A."/>
            <person name="Hattori M."/>
            <person name="Yada T."/>
            <person name="Toyoda A."/>
            <person name="Itoh T."/>
            <person name="Kawagoe C."/>
            <person name="Watanabe H."/>
            <person name="Totoki Y."/>
            <person name="Taylor T."/>
            <person name="Weissenbach J."/>
            <person name="Heilig R."/>
            <person name="Saurin W."/>
            <person name="Artiguenave F."/>
            <person name="Brottier P."/>
            <person name="Bruls T."/>
            <person name="Pelletier E."/>
            <person name="Robert C."/>
            <person name="Wincker P."/>
            <person name="Smith D.R."/>
            <person name="Doucette-Stamm L."/>
            <person name="Rubenfield M."/>
            <person name="Weinstock K."/>
            <person name="Lee H.M."/>
            <person name="Dubois J."/>
            <person name="Rosenthal A."/>
            <person name="Platzer M."/>
            <person name="Nyakatura G."/>
            <person name="Taudien S."/>
            <person name="Rump A."/>
            <person name="Yang H."/>
            <person name="Yu J."/>
            <person name="Wang J."/>
            <person name="Huang G."/>
            <person name="Gu J."/>
            <person name="Hood L."/>
            <person name="Rowen L."/>
            <person name="Madan A."/>
            <person name="Qin S."/>
            <person name="Davis R.W."/>
            <person name="Federspiel N.A."/>
            <person name="Abola A.P."/>
            <person name="Proctor M.J."/>
            <person name="Myers R.M."/>
            <person name="Schmutz J."/>
            <person name="Dickson M."/>
            <person name="Grimwood J."/>
            <person name="Cox D.R."/>
            <person name="Olson M.V."/>
            <person name="Kaul R."/>
            <person name="Raymond C."/>
            <person name="Shimizu N."/>
            <person name="Kawasaki K."/>
            <person name="Minoshima S."/>
            <person name="Evans G.A."/>
            <person name="Athanasiou M."/>
            <person name="Schultz R."/>
            <person name="Roe B.A."/>
            <person name="Chen F."/>
            <person name="Pan H."/>
            <person name="Ramser J."/>
            <person name="Lehrach H."/>
            <person name="Reinhardt R."/>
            <person name="McCombie W.R."/>
            <person name="de la Bastide M."/>
            <person name="Dedhia N."/>
            <person name="Blocker H."/>
            <person name="Hornischer K."/>
            <person name="Nordsiek G."/>
            <person name="Agarwala R."/>
            <person name="Aravind L."/>
            <person name="Bailey J.A."/>
            <person name="Bateman A."/>
            <person name="Batzoglou S."/>
            <person name="Birney E."/>
            <person name="Bork P."/>
            <person name="Brown D.G."/>
            <person name="Burge C.B."/>
            <person name="Cerutti L."/>
            <person name="Chen H.C."/>
            <person name="Church D."/>
            <person name="Clamp M."/>
            <person name="Copley R.R."/>
            <person name="Doerks T."/>
            <person name="Eddy S.R."/>
            <person name="Eichler E.E."/>
            <person name="Furey T.S."/>
            <person name="Galagan J."/>
            <person name="Gilbert J.G."/>
            <person name="Harmon C."/>
            <person name="Hayashizaki Y."/>
            <person name="Haussler D."/>
            <person name="Hermjakob H."/>
            <person name="Hokamp K."/>
            <person name="Jang W."/>
            <person name="Johnson L.S."/>
            <person name="Jones T.A."/>
            <person name="Kasif S."/>
            <person name="Kaspryzk A."/>
            <person name="Kennedy S."/>
            <person name="Kent W.J."/>
            <person name="Kitts P."/>
            <person name="Koonin E.V."/>
            <person name="Korf I."/>
            <person name="Kulp D."/>
            <person name="Lancet D."/>
            <person name="Lowe T.M."/>
            <person name="McLysaght A."/>
            <person name="Mikkelsen T."/>
            <person name="Moran J.V."/>
            <person name="Mulder N."/>
            <person name="Pollara V.J."/>
            <person name="Ponting C.P."/>
            <person name="Schuler G."/>
            <person name="Schultz J."/>
            <person name="Slater G."/>
            <person name="Smit A.F."/>
            <person name="Stupka E."/>
            <person name="Szustakowski J."/>
            <person name="Thierry-Mieg D."/>
            <person name="Thierry-Mieg J."/>
            <person name="Wagner L."/>
            <person name="Wallis J."/>
            <person name="Wheeler R."/>
            <person name="Williams A."/>
            <person name="Wolf Y.I."/>
            <person name="Wolfe K.H."/>
            <person name="Yang S.P."/>
            <person name="Yeh R.F."/>
            <person name="Collins F."/>
            <person name="Guyer M.S."/>
            <person name="Peterson J."/>
            <person name="Felsenfeld A."/>
            <person name="Wetterstrand K.A."/>
            <person name="Patrinos A."/>
            <person name="Morgan M.J."/>
            <person name="de Jong P."/>
            <person name="Catanese J.J."/>
            <person name="Osoegawa K."/>
            <person name="Shizuya H."/>
            <person name="Choi S."/>
            <person name="Chen Y.J."/>
        </authorList>
    </citation>
    <scope>NUCLEOTIDE SEQUENCE [LARGE SCALE GENOMIC DNA]</scope>
</reference>
<reference evidence="8" key="4">
    <citation type="submission" date="2025-08" db="UniProtKB">
        <authorList>
            <consortium name="Ensembl"/>
        </authorList>
    </citation>
    <scope>IDENTIFICATION</scope>
</reference>
<evidence type="ECO:0000313" key="8">
    <source>
        <dbReference type="Ensembl" id="ENSP00000431515.2"/>
    </source>
</evidence>
<dbReference type="PANTHER" id="PTHR23090">
    <property type="entry name" value="NH 3 /GLUTAMINE-DEPENDENT NAD + SYNTHETASE"/>
    <property type="match status" value="1"/>
</dbReference>
<dbReference type="GeneTree" id="ENSGT00390000010152"/>
<evidence type="ECO:0000256" key="5">
    <source>
        <dbReference type="ARBA" id="ARBA00031075"/>
    </source>
</evidence>
<dbReference type="InterPro" id="IPR003694">
    <property type="entry name" value="NAD_synthase"/>
</dbReference>
<evidence type="ECO:0000256" key="4">
    <source>
        <dbReference type="ARBA" id="ARBA00030681"/>
    </source>
</evidence>
<dbReference type="GO" id="GO:0004359">
    <property type="term" value="F:glutaminase activity"/>
    <property type="evidence" value="ECO:0007669"/>
    <property type="project" value="InterPro"/>
</dbReference>
<keyword evidence="9" id="KW-1185">Reference proteome</keyword>
<dbReference type="Gene3D" id="3.60.110.10">
    <property type="entry name" value="Carbon-nitrogen hydrolase"/>
    <property type="match status" value="1"/>
</dbReference>
<dbReference type="Ensembl" id="ENST00000527852.6">
    <property type="protein sequence ID" value="ENSP00000431515.2"/>
    <property type="gene ID" value="ENSG00000172890.13"/>
</dbReference>
<reference evidence="8 9" key="2">
    <citation type="journal article" date="2004" name="Nature">
        <title>Finishing the euchromatic sequence of the human genome.</title>
        <authorList>
            <consortium name="International Human Genome Sequencing Consortium"/>
        </authorList>
    </citation>
    <scope>NUCLEOTIDE SEQUENCE [LARGE SCALE GENOMIC DNA]</scope>
</reference>
<evidence type="ECO:0000256" key="2">
    <source>
        <dbReference type="ARBA" id="ARBA00017309"/>
    </source>
</evidence>
<reference evidence="8 9" key="3">
    <citation type="journal article" date="2006" name="Nature">
        <title>Human chromosome 11 DNA sequence and analysis including novel gene identification.</title>
        <authorList>
            <person name="Taylor T.D."/>
            <person name="Noguchi H."/>
            <person name="Totoki Y."/>
            <person name="Toyoda A."/>
            <person name="Kuroki Y."/>
            <person name="Dewar K."/>
            <person name="Lloyd C."/>
            <person name="Itoh T."/>
            <person name="Takeda T."/>
            <person name="Kim D.W."/>
            <person name="She X."/>
            <person name="Barlow K.F."/>
            <person name="Bloom T."/>
            <person name="Bruford E."/>
            <person name="Chang J.L."/>
            <person name="Cuomo C.A."/>
            <person name="Eichler E."/>
            <person name="FitzGerald M.G."/>
            <person name="Jaffe D.B."/>
            <person name="LaButti K."/>
            <person name="Nicol R."/>
            <person name="Park H.S."/>
            <person name="Seaman C."/>
            <person name="Sougnez C."/>
            <person name="Yang X."/>
            <person name="Zimmer A.R."/>
            <person name="Zody M.C."/>
            <person name="Birren B.W."/>
            <person name="Nusbaum C."/>
            <person name="Fujiyama A."/>
            <person name="Hattori M."/>
            <person name="Rogers J."/>
            <person name="Lander E.S."/>
            <person name="Sakaki Y."/>
        </authorList>
    </citation>
    <scope>NUCLEOTIDE SEQUENCE [LARGE SCALE GENOMIC DNA]</scope>
</reference>
<dbReference type="InterPro" id="IPR003010">
    <property type="entry name" value="C-N_Hydrolase"/>
</dbReference>
<feature type="region of interest" description="Disordered" evidence="6">
    <location>
        <begin position="67"/>
        <end position="127"/>
    </location>
</feature>
<dbReference type="OrthoDB" id="2020662at2759"/>
<dbReference type="OpenTargets" id="ENSG00000172890"/>
<dbReference type="Ensembl" id="ENST00000527852.6">
    <property type="protein sequence ID" value="ENSP00000431515.2"/>
    <property type="gene ID" value="ENSG00000172890.14"/>
</dbReference>
<comment type="subunit">
    <text evidence="1">Homohexamer.</text>
</comment>
<evidence type="ECO:0000313" key="9">
    <source>
        <dbReference type="Proteomes" id="UP000005640"/>
    </source>
</evidence>
<dbReference type="AlphaFoldDB" id="H0YCF9"/>
<evidence type="ECO:0007829" key="10">
    <source>
        <dbReference type="PeptideAtlas" id="H0YCF9"/>
    </source>
</evidence>
<sequence>NGGIYLLANQKGCDGDRLYYDGCAMIAMNGSVFAQGSQFSLDDVLGGQGAVTLGSSQRTTGCVNRSPCLHGHLRPGSPDGHAGSGGRPELQGGDFISKPGGQQGEPLPQSEGGLCPLVPRGLAGTHL</sequence>